<comment type="caution">
    <text evidence="2">The sequence shown here is derived from an EMBL/GenBank/DDBJ whole genome shotgun (WGS) entry which is preliminary data.</text>
</comment>
<dbReference type="RefSeq" id="WP_151758639.1">
    <property type="nucleotide sequence ID" value="NZ_BKZW01000003.1"/>
</dbReference>
<gene>
    <name evidence="2" type="ORF">KDW_50930</name>
</gene>
<feature type="transmembrane region" description="Helical" evidence="1">
    <location>
        <begin position="232"/>
        <end position="253"/>
    </location>
</feature>
<feature type="transmembrane region" description="Helical" evidence="1">
    <location>
        <begin position="140"/>
        <end position="169"/>
    </location>
</feature>
<organism evidence="2 3">
    <name type="scientific">Dictyobacter vulcani</name>
    <dbReference type="NCBI Taxonomy" id="2607529"/>
    <lineage>
        <taxon>Bacteria</taxon>
        <taxon>Bacillati</taxon>
        <taxon>Chloroflexota</taxon>
        <taxon>Ktedonobacteria</taxon>
        <taxon>Ktedonobacterales</taxon>
        <taxon>Dictyobacteraceae</taxon>
        <taxon>Dictyobacter</taxon>
    </lineage>
</organism>
<feature type="transmembrane region" description="Helical" evidence="1">
    <location>
        <begin position="45"/>
        <end position="68"/>
    </location>
</feature>
<reference evidence="2 3" key="1">
    <citation type="submission" date="2019-10" db="EMBL/GenBank/DDBJ databases">
        <title>Dictyobacter vulcani sp. nov., within the class Ktedonobacteria, isolated from soil of volcanic Mt. Zao.</title>
        <authorList>
            <person name="Zheng Y."/>
            <person name="Wang C.M."/>
            <person name="Sakai Y."/>
            <person name="Abe K."/>
            <person name="Yokota A."/>
            <person name="Yabe S."/>
        </authorList>
    </citation>
    <scope>NUCLEOTIDE SEQUENCE [LARGE SCALE GENOMIC DNA]</scope>
    <source>
        <strain evidence="2 3">W12</strain>
    </source>
</reference>
<keyword evidence="1" id="KW-0472">Membrane</keyword>
<feature type="transmembrane region" description="Helical" evidence="1">
    <location>
        <begin position="96"/>
        <end position="119"/>
    </location>
</feature>
<name>A0A5J4KWT4_9CHLR</name>
<dbReference type="AlphaFoldDB" id="A0A5J4KWT4"/>
<evidence type="ECO:0000256" key="1">
    <source>
        <dbReference type="SAM" id="Phobius"/>
    </source>
</evidence>
<protein>
    <submittedName>
        <fullName evidence="2">Uncharacterized protein</fullName>
    </submittedName>
</protein>
<keyword evidence="3" id="KW-1185">Reference proteome</keyword>
<sequence length="311" mass="33633">MSQHISAPMLDRATSELYTHGWLHQMWRLVVWNLYNLWRRLMTRILLGIFLGGYALLLLLTIVSHLLLGNSKQPTIGTDPIMAIGFPGSLQFSLGYLGLLAPIFLCIVAGALIGGDYGYGLHRQMLTHGLSRGQVFTAQVVALAVIVLLFVGGVMLLSIVLGILIGPLFGVAPTFLPMQGWLGVLLTWITQSMRYYIYMLIAVLAATIGRSVLAGIGFSIGYVFIEFLATTILFSLIGGLSATMGNIIVAFISNLPGVVSNTLNSYTTAMIAGQPLTSLGQLPLQIGLTIAYCVVLLALSYLVYSKSDIFD</sequence>
<evidence type="ECO:0000313" key="3">
    <source>
        <dbReference type="Proteomes" id="UP000326912"/>
    </source>
</evidence>
<dbReference type="Proteomes" id="UP000326912">
    <property type="component" value="Unassembled WGS sequence"/>
</dbReference>
<feature type="transmembrane region" description="Helical" evidence="1">
    <location>
        <begin position="195"/>
        <end position="225"/>
    </location>
</feature>
<accession>A0A5J4KWT4</accession>
<dbReference type="EMBL" id="BKZW01000003">
    <property type="protein sequence ID" value="GER90931.1"/>
    <property type="molecule type" value="Genomic_DNA"/>
</dbReference>
<proteinExistence type="predicted"/>
<evidence type="ECO:0000313" key="2">
    <source>
        <dbReference type="EMBL" id="GER90931.1"/>
    </source>
</evidence>
<feature type="transmembrane region" description="Helical" evidence="1">
    <location>
        <begin position="284"/>
        <end position="304"/>
    </location>
</feature>
<keyword evidence="1" id="KW-1133">Transmembrane helix</keyword>
<keyword evidence="1" id="KW-0812">Transmembrane</keyword>